<proteinExistence type="predicted"/>
<organism evidence="1 2">
    <name type="scientific">Heterorhabditis bacteriophora</name>
    <name type="common">Entomopathogenic nematode worm</name>
    <dbReference type="NCBI Taxonomy" id="37862"/>
    <lineage>
        <taxon>Eukaryota</taxon>
        <taxon>Metazoa</taxon>
        <taxon>Ecdysozoa</taxon>
        <taxon>Nematoda</taxon>
        <taxon>Chromadorea</taxon>
        <taxon>Rhabditida</taxon>
        <taxon>Rhabditina</taxon>
        <taxon>Rhabditomorpha</taxon>
        <taxon>Strongyloidea</taxon>
        <taxon>Heterorhabditidae</taxon>
        <taxon>Heterorhabditis</taxon>
    </lineage>
</organism>
<reference evidence="2" key="1">
    <citation type="submission" date="2016-11" db="UniProtKB">
        <authorList>
            <consortium name="WormBaseParasite"/>
        </authorList>
    </citation>
    <scope>IDENTIFICATION</scope>
</reference>
<dbReference type="AlphaFoldDB" id="A0A1I7XDS1"/>
<evidence type="ECO:0000313" key="2">
    <source>
        <dbReference type="WBParaSite" id="Hba_15799"/>
    </source>
</evidence>
<accession>A0A1I7XDS1</accession>
<dbReference type="Proteomes" id="UP000095283">
    <property type="component" value="Unplaced"/>
</dbReference>
<name>A0A1I7XDS1_HETBA</name>
<sequence>MLQSVGVHLMEERRPSKLPEDRRESRRGTLIDSTNIITSHHLSRPQWYGIGIIEDFQPTVVSPPDNHIGWAIFNPLPIRKPVPRPRNRGIAESERSFLRRPCCHSIACFFQLISAMICSLRYSFVQWVPSRVIGSVALVFCSPAWLLVPASLNAACSRRYVPSKVLEPMDSRRKCSSYDHHCTAFWHQKSSPQVSKRIGGTMSRKKRSRIGRSDFAKIGLNRKSCTNY</sequence>
<keyword evidence="1" id="KW-1185">Reference proteome</keyword>
<dbReference type="WBParaSite" id="Hba_15799">
    <property type="protein sequence ID" value="Hba_15799"/>
    <property type="gene ID" value="Hba_15799"/>
</dbReference>
<protein>
    <submittedName>
        <fullName evidence="2">Transmembrane protein</fullName>
    </submittedName>
</protein>
<evidence type="ECO:0000313" key="1">
    <source>
        <dbReference type="Proteomes" id="UP000095283"/>
    </source>
</evidence>